<dbReference type="PANTHER" id="PTHR33169:SF14">
    <property type="entry name" value="TRANSCRIPTIONAL REGULATOR RV3488"/>
    <property type="match status" value="1"/>
</dbReference>
<dbReference type="PANTHER" id="PTHR33169">
    <property type="entry name" value="PADR-FAMILY TRANSCRIPTIONAL REGULATOR"/>
    <property type="match status" value="1"/>
</dbReference>
<dbReference type="RefSeq" id="WP_129423526.1">
    <property type="nucleotide sequence ID" value="NZ_SDWV01000001.1"/>
</dbReference>
<keyword evidence="3" id="KW-1185">Reference proteome</keyword>
<gene>
    <name evidence="2" type="ORF">EUA94_00245</name>
</gene>
<evidence type="ECO:0000313" key="2">
    <source>
        <dbReference type="EMBL" id="RYC14591.1"/>
    </source>
</evidence>
<dbReference type="EMBL" id="SDWV01000001">
    <property type="protein sequence ID" value="RYC14591.1"/>
    <property type="molecule type" value="Genomic_DNA"/>
</dbReference>
<comment type="caution">
    <text evidence="2">The sequence shown here is derived from an EMBL/GenBank/DDBJ whole genome shotgun (WGS) entry which is preliminary data.</text>
</comment>
<accession>A0A4Q2T9B8</accession>
<organism evidence="2 3">
    <name type="scientific">Nocardioides zhouii</name>
    <dbReference type="NCBI Taxonomy" id="1168729"/>
    <lineage>
        <taxon>Bacteria</taxon>
        <taxon>Bacillati</taxon>
        <taxon>Actinomycetota</taxon>
        <taxon>Actinomycetes</taxon>
        <taxon>Propionibacteriales</taxon>
        <taxon>Nocardioidaceae</taxon>
        <taxon>Nocardioides</taxon>
    </lineage>
</organism>
<proteinExistence type="predicted"/>
<dbReference type="Gene3D" id="1.10.10.10">
    <property type="entry name" value="Winged helix-like DNA-binding domain superfamily/Winged helix DNA-binding domain"/>
    <property type="match status" value="1"/>
</dbReference>
<evidence type="ECO:0000313" key="3">
    <source>
        <dbReference type="Proteomes" id="UP000291101"/>
    </source>
</evidence>
<feature type="domain" description="Transcription regulator PadR N-terminal" evidence="1">
    <location>
        <begin position="24"/>
        <end position="97"/>
    </location>
</feature>
<dbReference type="AlphaFoldDB" id="A0A4Q2T9B8"/>
<dbReference type="InterPro" id="IPR052509">
    <property type="entry name" value="Metal_resp_DNA-bind_regulator"/>
</dbReference>
<dbReference type="InterPro" id="IPR036390">
    <property type="entry name" value="WH_DNA-bd_sf"/>
</dbReference>
<dbReference type="OrthoDB" id="122286at2"/>
<evidence type="ECO:0000259" key="1">
    <source>
        <dbReference type="Pfam" id="PF03551"/>
    </source>
</evidence>
<name>A0A4Q2T9B8_9ACTN</name>
<dbReference type="InterPro" id="IPR036388">
    <property type="entry name" value="WH-like_DNA-bd_sf"/>
</dbReference>
<dbReference type="Pfam" id="PF03551">
    <property type="entry name" value="PadR"/>
    <property type="match status" value="1"/>
</dbReference>
<dbReference type="InterPro" id="IPR005149">
    <property type="entry name" value="Tscrpt_reg_PadR_N"/>
</dbReference>
<dbReference type="SUPFAM" id="SSF46785">
    <property type="entry name" value="Winged helix' DNA-binding domain"/>
    <property type="match status" value="1"/>
</dbReference>
<reference evidence="2 3" key="1">
    <citation type="submission" date="2019-01" db="EMBL/GenBank/DDBJ databases">
        <title>Novel species of Nocardioides.</title>
        <authorList>
            <person name="Liu Q."/>
            <person name="X Y.-H."/>
        </authorList>
    </citation>
    <scope>NUCLEOTIDE SEQUENCE [LARGE SCALE GENOMIC DNA]</scope>
    <source>
        <strain evidence="2 3">HLT2-9</strain>
    </source>
</reference>
<dbReference type="Proteomes" id="UP000291101">
    <property type="component" value="Unassembled WGS sequence"/>
</dbReference>
<sequence>MVYRKPGTLLPIEGDILRVIASNGQRGAHGFAVAKDLAGDGRAKALLSHGTLYKALDRLRTRGLLSAEWEEAEAAESAGRPRRKVYWVTSAGAKVLADAALVQPGFHAGESPA</sequence>
<protein>
    <recommendedName>
        <fullName evidence="1">Transcription regulator PadR N-terminal domain-containing protein</fullName>
    </recommendedName>
</protein>